<dbReference type="Proteomes" id="UP001321749">
    <property type="component" value="Unassembled WGS sequence"/>
</dbReference>
<reference evidence="1" key="1">
    <citation type="journal article" date="2023" name="Mol. Phylogenet. Evol.">
        <title>Genome-scale phylogeny and comparative genomics of the fungal order Sordariales.</title>
        <authorList>
            <person name="Hensen N."/>
            <person name="Bonometti L."/>
            <person name="Westerberg I."/>
            <person name="Brannstrom I.O."/>
            <person name="Guillou S."/>
            <person name="Cros-Aarteil S."/>
            <person name="Calhoun S."/>
            <person name="Haridas S."/>
            <person name="Kuo A."/>
            <person name="Mondo S."/>
            <person name="Pangilinan J."/>
            <person name="Riley R."/>
            <person name="LaButti K."/>
            <person name="Andreopoulos B."/>
            <person name="Lipzen A."/>
            <person name="Chen C."/>
            <person name="Yan M."/>
            <person name="Daum C."/>
            <person name="Ng V."/>
            <person name="Clum A."/>
            <person name="Steindorff A."/>
            <person name="Ohm R.A."/>
            <person name="Martin F."/>
            <person name="Silar P."/>
            <person name="Natvig D.O."/>
            <person name="Lalanne C."/>
            <person name="Gautier V."/>
            <person name="Ament-Velasquez S.L."/>
            <person name="Kruys A."/>
            <person name="Hutchinson M.I."/>
            <person name="Powell A.J."/>
            <person name="Barry K."/>
            <person name="Miller A.N."/>
            <person name="Grigoriev I.V."/>
            <person name="Debuchy R."/>
            <person name="Gladieux P."/>
            <person name="Hiltunen Thoren M."/>
            <person name="Johannesson H."/>
        </authorList>
    </citation>
    <scope>NUCLEOTIDE SEQUENCE</scope>
    <source>
        <strain evidence="1">PSN324</strain>
    </source>
</reference>
<protein>
    <submittedName>
        <fullName evidence="1">Uncharacterized protein</fullName>
    </submittedName>
</protein>
<accession>A0AAV9I3K1</accession>
<sequence>MNPVKESNICEFPAWALGPKARRKLDIVWQQDTEPRNFRALHIDSCRLPNSRVWHSNYKGEIAQDRLDAFKSTLSNSTANGIETRKFRVTQDFVYGQANPEDKERNPYQPGMWTKSHLRSSLEGQWATTRGFCLLCSGCPAKRQSCLPSWGSALCESSQSQQNPRIEIDPATDRPPC</sequence>
<comment type="caution">
    <text evidence="1">The sequence shown here is derived from an EMBL/GenBank/DDBJ whole genome shotgun (WGS) entry which is preliminary data.</text>
</comment>
<reference evidence="1" key="2">
    <citation type="submission" date="2023-06" db="EMBL/GenBank/DDBJ databases">
        <authorList>
            <consortium name="Lawrence Berkeley National Laboratory"/>
            <person name="Mondo S.J."/>
            <person name="Hensen N."/>
            <person name="Bonometti L."/>
            <person name="Westerberg I."/>
            <person name="Brannstrom I.O."/>
            <person name="Guillou S."/>
            <person name="Cros-Aarteil S."/>
            <person name="Calhoun S."/>
            <person name="Haridas S."/>
            <person name="Kuo A."/>
            <person name="Pangilinan J."/>
            <person name="Riley R."/>
            <person name="Labutti K."/>
            <person name="Andreopoulos B."/>
            <person name="Lipzen A."/>
            <person name="Chen C."/>
            <person name="Yanf M."/>
            <person name="Daum C."/>
            <person name="Ng V."/>
            <person name="Clum A."/>
            <person name="Steindorff A."/>
            <person name="Ohm R."/>
            <person name="Martin F."/>
            <person name="Silar P."/>
            <person name="Natvig D."/>
            <person name="Lalanne C."/>
            <person name="Gautier V."/>
            <person name="Ament-Velasquez S.L."/>
            <person name="Kruys A."/>
            <person name="Hutchinson M.I."/>
            <person name="Powell A.J."/>
            <person name="Barry K."/>
            <person name="Miller A.N."/>
            <person name="Grigoriev I.V."/>
            <person name="Debuchy R."/>
            <person name="Gladieux P."/>
            <person name="Thoren M.H."/>
            <person name="Johannesson H."/>
        </authorList>
    </citation>
    <scope>NUCLEOTIDE SEQUENCE</scope>
    <source>
        <strain evidence="1">PSN324</strain>
    </source>
</reference>
<name>A0AAV9I3K1_9PEZI</name>
<evidence type="ECO:0000313" key="2">
    <source>
        <dbReference type="Proteomes" id="UP001321749"/>
    </source>
</evidence>
<proteinExistence type="predicted"/>
<keyword evidence="2" id="KW-1185">Reference proteome</keyword>
<gene>
    <name evidence="1" type="ORF">QBC42DRAFT_330808</name>
</gene>
<dbReference type="AlphaFoldDB" id="A0AAV9I3K1"/>
<dbReference type="EMBL" id="MU864934">
    <property type="protein sequence ID" value="KAK4466117.1"/>
    <property type="molecule type" value="Genomic_DNA"/>
</dbReference>
<organism evidence="1 2">
    <name type="scientific">Cladorrhinum samala</name>
    <dbReference type="NCBI Taxonomy" id="585594"/>
    <lineage>
        <taxon>Eukaryota</taxon>
        <taxon>Fungi</taxon>
        <taxon>Dikarya</taxon>
        <taxon>Ascomycota</taxon>
        <taxon>Pezizomycotina</taxon>
        <taxon>Sordariomycetes</taxon>
        <taxon>Sordariomycetidae</taxon>
        <taxon>Sordariales</taxon>
        <taxon>Podosporaceae</taxon>
        <taxon>Cladorrhinum</taxon>
    </lineage>
</organism>
<evidence type="ECO:0000313" key="1">
    <source>
        <dbReference type="EMBL" id="KAK4466117.1"/>
    </source>
</evidence>